<dbReference type="Gene3D" id="3.30.420.40">
    <property type="match status" value="2"/>
</dbReference>
<dbReference type="Pfam" id="PF00370">
    <property type="entry name" value="FGGY_N"/>
    <property type="match status" value="1"/>
</dbReference>
<accession>A0A173ZKL2</accession>
<dbReference type="PANTHER" id="PTHR43095">
    <property type="entry name" value="SUGAR KINASE"/>
    <property type="match status" value="1"/>
</dbReference>
<dbReference type="InterPro" id="IPR018483">
    <property type="entry name" value="Carb_kinase_FGGY_CS"/>
</dbReference>
<dbReference type="EMBL" id="CYZD01000003">
    <property type="protein sequence ID" value="CUN76006.1"/>
    <property type="molecule type" value="Genomic_DNA"/>
</dbReference>
<dbReference type="GO" id="GO:0004370">
    <property type="term" value="F:glycerol kinase activity"/>
    <property type="evidence" value="ECO:0007669"/>
    <property type="project" value="UniProtKB-EC"/>
</dbReference>
<dbReference type="Pfam" id="PF02782">
    <property type="entry name" value="FGGY_C"/>
    <property type="match status" value="1"/>
</dbReference>
<evidence type="ECO:0000259" key="5">
    <source>
        <dbReference type="Pfam" id="PF02782"/>
    </source>
</evidence>
<evidence type="ECO:0000256" key="1">
    <source>
        <dbReference type="ARBA" id="ARBA00009156"/>
    </source>
</evidence>
<reference evidence="6 8" key="1">
    <citation type="submission" date="2015-09" db="EMBL/GenBank/DDBJ databases">
        <authorList>
            <consortium name="Pathogen Informatics"/>
        </authorList>
    </citation>
    <scope>NUCLEOTIDE SEQUENCE [LARGE SCALE GENOMIC DNA]</scope>
    <source>
        <strain evidence="6 8">2789STDY5608837</strain>
    </source>
</reference>
<dbReference type="EMBL" id="QROS01000001">
    <property type="protein sequence ID" value="RHL50558.1"/>
    <property type="molecule type" value="Genomic_DNA"/>
</dbReference>
<dbReference type="GO" id="GO:0005975">
    <property type="term" value="P:carbohydrate metabolic process"/>
    <property type="evidence" value="ECO:0007669"/>
    <property type="project" value="InterPro"/>
</dbReference>
<dbReference type="Proteomes" id="UP000095409">
    <property type="component" value="Unassembled WGS sequence"/>
</dbReference>
<dbReference type="InterPro" id="IPR000577">
    <property type="entry name" value="Carb_kinase_FGGY"/>
</dbReference>
<dbReference type="InterPro" id="IPR050406">
    <property type="entry name" value="FGGY_Carb_Kinase"/>
</dbReference>
<evidence type="ECO:0000256" key="3">
    <source>
        <dbReference type="ARBA" id="ARBA00022777"/>
    </source>
</evidence>
<proteinExistence type="inferred from homology"/>
<dbReference type="InterPro" id="IPR018485">
    <property type="entry name" value="FGGY_C"/>
</dbReference>
<dbReference type="AlphaFoldDB" id="A0A173ZKL2"/>
<protein>
    <submittedName>
        <fullName evidence="7">Carbohydrate kinase</fullName>
    </submittedName>
    <submittedName>
        <fullName evidence="6">Glycerol kinase</fullName>
        <ecNumber evidence="6">2.7.1.30</ecNumber>
    </submittedName>
</protein>
<keyword evidence="2 6" id="KW-0808">Transferase</keyword>
<dbReference type="EC" id="2.7.1.30" evidence="6"/>
<gene>
    <name evidence="6" type="primary">glpK_2</name>
    <name evidence="7" type="ORF">DW021_02510</name>
    <name evidence="6" type="ORF">ERS852394_00842</name>
</gene>
<dbReference type="InterPro" id="IPR018484">
    <property type="entry name" value="FGGY_N"/>
</dbReference>
<dbReference type="SUPFAM" id="SSF53067">
    <property type="entry name" value="Actin-like ATPase domain"/>
    <property type="match status" value="2"/>
</dbReference>
<evidence type="ECO:0000313" key="8">
    <source>
        <dbReference type="Proteomes" id="UP000095409"/>
    </source>
</evidence>
<evidence type="ECO:0000259" key="4">
    <source>
        <dbReference type="Pfam" id="PF00370"/>
    </source>
</evidence>
<comment type="similarity">
    <text evidence="1">Belongs to the FGGY kinase family.</text>
</comment>
<sequence length="500" mass="54709">MKIAGLDIGTTGCKCTVFDEQGRYLNKAYKDYPVRRNVSGHEVDVSTIMDGVYAVVAEMAKEYPDIAGIGVTSFGETFVMTDENGKPLHTAMLYTDPRGEEECKALTEKFGARELAGITGLRAHQMYSISKMMWIKKNKPEIYDAAAYIFLMEDYVVYHLTGKRQIDYSLATRTMAFDIKKLDWSKEIFEVAGIDVNKMSKTVPTGTDAGVITAEAAEKTGLAPSTHIVSISHDQVSAAIGAGAFDSSVAVDGAGTVECVTPIYDSIPDIEAMYDGYFSIVPYVIPGKYVAYAFSYTGGALIQWCVDNLAKDEKRAAADRDLSVNEYLEKKYATERGEENPSNLLILPHFAGAATPYMDTGSKGAILGLTIDTTVADIYRGCMEGVVYEMLVNTSALKKSGCKFKKLNATGGGARSGEWMQMKADMLNVPITALKTVDAGTVGSAMLTGIATGVFKDLNDAAEHMVEETVEYLPRKEMHEKYMHIFERYAKVYQAVRPLV</sequence>
<organism evidence="6 8">
    <name type="scientific">Blautia obeum</name>
    <dbReference type="NCBI Taxonomy" id="40520"/>
    <lineage>
        <taxon>Bacteria</taxon>
        <taxon>Bacillati</taxon>
        <taxon>Bacillota</taxon>
        <taxon>Clostridia</taxon>
        <taxon>Lachnospirales</taxon>
        <taxon>Lachnospiraceae</taxon>
        <taxon>Blautia</taxon>
    </lineage>
</organism>
<keyword evidence="3 6" id="KW-0418">Kinase</keyword>
<dbReference type="CDD" id="cd07773">
    <property type="entry name" value="ASKHA_NBD_FGGY_FK"/>
    <property type="match status" value="1"/>
</dbReference>
<evidence type="ECO:0000256" key="2">
    <source>
        <dbReference type="ARBA" id="ARBA00022679"/>
    </source>
</evidence>
<dbReference type="InterPro" id="IPR043129">
    <property type="entry name" value="ATPase_NBD"/>
</dbReference>
<evidence type="ECO:0000313" key="6">
    <source>
        <dbReference type="EMBL" id="CUN76006.1"/>
    </source>
</evidence>
<dbReference type="Proteomes" id="UP000285897">
    <property type="component" value="Unassembled WGS sequence"/>
</dbReference>
<reference evidence="7 9" key="2">
    <citation type="submission" date="2018-08" db="EMBL/GenBank/DDBJ databases">
        <title>A genome reference for cultivated species of the human gut microbiota.</title>
        <authorList>
            <person name="Zou Y."/>
            <person name="Xue W."/>
            <person name="Luo G."/>
        </authorList>
    </citation>
    <scope>NUCLEOTIDE SEQUENCE [LARGE SCALE GENOMIC DNA]</scope>
    <source>
        <strain evidence="7 9">AF37-6AC</strain>
    </source>
</reference>
<feature type="domain" description="Carbohydrate kinase FGGY N-terminal" evidence="4">
    <location>
        <begin position="4"/>
        <end position="241"/>
    </location>
</feature>
<feature type="domain" description="Carbohydrate kinase FGGY C-terminal" evidence="5">
    <location>
        <begin position="285"/>
        <end position="451"/>
    </location>
</feature>
<dbReference type="PIRSF" id="PIRSF000538">
    <property type="entry name" value="GlpK"/>
    <property type="match status" value="1"/>
</dbReference>
<evidence type="ECO:0000313" key="9">
    <source>
        <dbReference type="Proteomes" id="UP000285897"/>
    </source>
</evidence>
<dbReference type="PROSITE" id="PS00933">
    <property type="entry name" value="FGGY_KINASES_1"/>
    <property type="match status" value="1"/>
</dbReference>
<dbReference type="RefSeq" id="WP_055065763.1">
    <property type="nucleotide sequence ID" value="NZ_CP176627.1"/>
</dbReference>
<evidence type="ECO:0000313" key="7">
    <source>
        <dbReference type="EMBL" id="RHL50558.1"/>
    </source>
</evidence>
<name>A0A173ZKL2_9FIRM</name>